<reference evidence="1 2" key="1">
    <citation type="submission" date="2018-11" db="EMBL/GenBank/DDBJ databases">
        <authorList>
            <consortium name="Pathogen Informatics"/>
        </authorList>
    </citation>
    <scope>NUCLEOTIDE SEQUENCE [LARGE SCALE GENOMIC DNA]</scope>
</reference>
<accession>A0A3P7K0F1</accession>
<name>A0A3P7K0F1_STRVU</name>
<evidence type="ECO:0000313" key="2">
    <source>
        <dbReference type="Proteomes" id="UP000270094"/>
    </source>
</evidence>
<keyword evidence="2" id="KW-1185">Reference proteome</keyword>
<organism evidence="1 2">
    <name type="scientific">Strongylus vulgaris</name>
    <name type="common">Blood worm</name>
    <dbReference type="NCBI Taxonomy" id="40348"/>
    <lineage>
        <taxon>Eukaryota</taxon>
        <taxon>Metazoa</taxon>
        <taxon>Ecdysozoa</taxon>
        <taxon>Nematoda</taxon>
        <taxon>Chromadorea</taxon>
        <taxon>Rhabditida</taxon>
        <taxon>Rhabditina</taxon>
        <taxon>Rhabditomorpha</taxon>
        <taxon>Strongyloidea</taxon>
        <taxon>Strongylidae</taxon>
        <taxon>Strongylus</taxon>
    </lineage>
</organism>
<protein>
    <submittedName>
        <fullName evidence="1">Uncharacterized protein</fullName>
    </submittedName>
</protein>
<evidence type="ECO:0000313" key="1">
    <source>
        <dbReference type="EMBL" id="VDM85689.1"/>
    </source>
</evidence>
<dbReference type="AlphaFoldDB" id="A0A3P7K0F1"/>
<proteinExistence type="predicted"/>
<dbReference type="EMBL" id="UYYB01143818">
    <property type="protein sequence ID" value="VDM85689.1"/>
    <property type="molecule type" value="Genomic_DNA"/>
</dbReference>
<dbReference type="Proteomes" id="UP000270094">
    <property type="component" value="Unassembled WGS sequence"/>
</dbReference>
<sequence>MQIAALSVPQQSAVQNSMVGHYPKPVDIAQPSVTDDDLAQVDDPNLSVSLDRLHGDTAQQPPSPHPLPSVDSVSAITGALISVASR</sequence>
<gene>
    <name evidence="1" type="ORF">SVUK_LOCUS20687</name>
</gene>